<dbReference type="EMBL" id="FMMM01000026">
    <property type="protein sequence ID" value="SCQ19669.1"/>
    <property type="molecule type" value="Genomic_DNA"/>
</dbReference>
<dbReference type="Gene3D" id="1.10.10.10">
    <property type="entry name" value="Winged helix-like DNA-binding domain superfamily/Winged helix DNA-binding domain"/>
    <property type="match status" value="1"/>
</dbReference>
<dbReference type="Pfam" id="PF13509">
    <property type="entry name" value="S1_2"/>
    <property type="match status" value="1"/>
</dbReference>
<dbReference type="Proteomes" id="UP000182057">
    <property type="component" value="Unassembled WGS sequence"/>
</dbReference>
<dbReference type="InterPro" id="IPR039566">
    <property type="entry name" value="CvfB_S1_st"/>
</dbReference>
<dbReference type="RefSeq" id="WP_074449573.1">
    <property type="nucleotide sequence ID" value="NZ_FMMM01000026.1"/>
</dbReference>
<dbReference type="InterPro" id="IPR003029">
    <property type="entry name" value="S1_domain"/>
</dbReference>
<dbReference type="PANTHER" id="PTHR37296:SF1">
    <property type="entry name" value="CONSERVED VIRULENCE FACTOR B"/>
    <property type="match status" value="1"/>
</dbReference>
<dbReference type="InterPro" id="IPR040764">
    <property type="entry name" value="CvfB_WH"/>
</dbReference>
<dbReference type="PIRSF" id="PIRSF012524">
    <property type="entry name" value="YitL_S1"/>
    <property type="match status" value="1"/>
</dbReference>
<dbReference type="InterPro" id="IPR012340">
    <property type="entry name" value="NA-bd_OB-fold"/>
</dbReference>
<dbReference type="OrthoDB" id="9801597at2"/>
<dbReference type="AlphaFoldDB" id="A0A1D3UHP9"/>
<accession>A0A1D3UHP9</accession>
<protein>
    <recommendedName>
        <fullName evidence="2">S1 motif domain-containing protein</fullName>
    </recommendedName>
</protein>
<dbReference type="InterPro" id="IPR036388">
    <property type="entry name" value="WH-like_DNA-bd_sf"/>
</dbReference>
<sequence>MKIGRYNTLRVVKKVAFGVYLDGGDQHEILLPKRFVPEGLDIDDEIEVFIYHDNEGRLIATTQRPLATVGEFQWMKVNQVTNAGAFLEWGLMKELLVPYREQKAEMIAGRWYLVYVYLDFITQRVVASARIDKFLDNLPPRYEYNQEVDLIVADETELGYKVIINHLHWGLLYRNEVFRTLRKGEKTKGYIKEVREDDKIDVSLQPLGYDKVEGIAQQILRALEQNNGTLPLHDKSDADEIYALLGCSKKSFKKAIGSLYKQQLITLGENGITQKGMKSESPPDSDNILDGIFVRDDIAGTS</sequence>
<dbReference type="SMART" id="SM00316">
    <property type="entry name" value="S1"/>
    <property type="match status" value="2"/>
</dbReference>
<feature type="domain" description="S1 motif" evidence="2">
    <location>
        <begin position="143"/>
        <end position="205"/>
    </location>
</feature>
<gene>
    <name evidence="3" type="ORF">TFUB20_00784</name>
</gene>
<evidence type="ECO:0000313" key="3">
    <source>
        <dbReference type="EMBL" id="SCQ19669.1"/>
    </source>
</evidence>
<dbReference type="GO" id="GO:0003676">
    <property type="term" value="F:nucleic acid binding"/>
    <property type="evidence" value="ECO:0007669"/>
    <property type="project" value="InterPro"/>
</dbReference>
<dbReference type="Gene3D" id="2.40.50.140">
    <property type="entry name" value="Nucleic acid-binding proteins"/>
    <property type="match status" value="3"/>
</dbReference>
<organism evidence="3 4">
    <name type="scientific">Tannerella forsythia</name>
    <name type="common">Bacteroides forsythus</name>
    <dbReference type="NCBI Taxonomy" id="28112"/>
    <lineage>
        <taxon>Bacteria</taxon>
        <taxon>Pseudomonadati</taxon>
        <taxon>Bacteroidota</taxon>
        <taxon>Bacteroidia</taxon>
        <taxon>Bacteroidales</taxon>
        <taxon>Tannerellaceae</taxon>
        <taxon>Tannerella</taxon>
    </lineage>
</organism>
<evidence type="ECO:0000259" key="2">
    <source>
        <dbReference type="SMART" id="SM00316"/>
    </source>
</evidence>
<dbReference type="InterPro" id="IPR014464">
    <property type="entry name" value="CvfB_fam"/>
</dbReference>
<dbReference type="Pfam" id="PF17783">
    <property type="entry name" value="WHD_CvfB"/>
    <property type="match status" value="1"/>
</dbReference>
<name>A0A1D3UHP9_TANFO</name>
<evidence type="ECO:0000256" key="1">
    <source>
        <dbReference type="PIRNR" id="PIRNR012524"/>
    </source>
</evidence>
<proteinExistence type="inferred from homology"/>
<comment type="similarity">
    <text evidence="1">Belongs to the CvfB family.</text>
</comment>
<reference evidence="3 4" key="1">
    <citation type="submission" date="2016-09" db="EMBL/GenBank/DDBJ databases">
        <authorList>
            <person name="Capua I."/>
            <person name="De Benedictis P."/>
            <person name="Joannis T."/>
            <person name="Lombin L.H."/>
            <person name="Cattoli G."/>
        </authorList>
    </citation>
    <scope>NUCLEOTIDE SEQUENCE [LARGE SCALE GENOMIC DNA]</scope>
    <source>
        <strain evidence="3 4">UB20</strain>
    </source>
</reference>
<feature type="domain" description="S1 motif" evidence="2">
    <location>
        <begin position="2"/>
        <end position="63"/>
    </location>
</feature>
<evidence type="ECO:0000313" key="4">
    <source>
        <dbReference type="Proteomes" id="UP000182057"/>
    </source>
</evidence>
<dbReference type="PANTHER" id="PTHR37296">
    <property type="entry name" value="CONSERVED VIRULENCE FACTOR B"/>
    <property type="match status" value="1"/>
</dbReference>